<feature type="transmembrane region" description="Helical" evidence="8">
    <location>
        <begin position="847"/>
        <end position="866"/>
    </location>
</feature>
<accession>A0A9P7GV39</accession>
<dbReference type="GO" id="GO:0015798">
    <property type="term" value="P:myo-inositol transport"/>
    <property type="evidence" value="ECO:0007669"/>
    <property type="project" value="UniProtKB-ARBA"/>
</dbReference>
<feature type="region of interest" description="Disordered" evidence="7">
    <location>
        <begin position="402"/>
        <end position="423"/>
    </location>
</feature>
<dbReference type="GO" id="GO:0016020">
    <property type="term" value="C:membrane"/>
    <property type="evidence" value="ECO:0007669"/>
    <property type="project" value="UniProtKB-SubCell"/>
</dbReference>
<feature type="region of interest" description="Disordered" evidence="7">
    <location>
        <begin position="708"/>
        <end position="734"/>
    </location>
</feature>
<dbReference type="PANTHER" id="PTHR48020:SF12">
    <property type="entry name" value="PROTON MYO-INOSITOL COTRANSPORTER"/>
    <property type="match status" value="1"/>
</dbReference>
<feature type="compositionally biased region" description="Basic and acidic residues" evidence="7">
    <location>
        <begin position="407"/>
        <end position="422"/>
    </location>
</feature>
<evidence type="ECO:0000256" key="7">
    <source>
        <dbReference type="SAM" id="MobiDB-lite"/>
    </source>
</evidence>
<evidence type="ECO:0000256" key="2">
    <source>
        <dbReference type="ARBA" id="ARBA00010992"/>
    </source>
</evidence>
<dbReference type="Pfam" id="PF00083">
    <property type="entry name" value="Sugar_tr"/>
    <property type="match status" value="2"/>
</dbReference>
<dbReference type="InterPro" id="IPR020846">
    <property type="entry name" value="MFS_dom"/>
</dbReference>
<evidence type="ECO:0000313" key="10">
    <source>
        <dbReference type="EMBL" id="KAG5656659.1"/>
    </source>
</evidence>
<feature type="transmembrane region" description="Helical" evidence="8">
    <location>
        <begin position="284"/>
        <end position="302"/>
    </location>
</feature>
<dbReference type="InterPro" id="IPR005829">
    <property type="entry name" value="Sugar_transporter_CS"/>
</dbReference>
<evidence type="ECO:0000256" key="3">
    <source>
        <dbReference type="ARBA" id="ARBA00022448"/>
    </source>
</evidence>
<evidence type="ECO:0000256" key="5">
    <source>
        <dbReference type="ARBA" id="ARBA00022989"/>
    </source>
</evidence>
<dbReference type="PANTHER" id="PTHR48020">
    <property type="entry name" value="PROTON MYO-INOSITOL COTRANSPORTER"/>
    <property type="match status" value="1"/>
</dbReference>
<dbReference type="InterPro" id="IPR036259">
    <property type="entry name" value="MFS_trans_sf"/>
</dbReference>
<feature type="transmembrane region" description="Helical" evidence="8">
    <location>
        <begin position="805"/>
        <end position="827"/>
    </location>
</feature>
<dbReference type="PROSITE" id="PS00216">
    <property type="entry name" value="SUGAR_TRANSPORT_1"/>
    <property type="match status" value="1"/>
</dbReference>
<feature type="transmembrane region" description="Helical" evidence="8">
    <location>
        <begin position="166"/>
        <end position="188"/>
    </location>
</feature>
<feature type="transmembrane region" description="Helical" evidence="8">
    <location>
        <begin position="492"/>
        <end position="510"/>
    </location>
</feature>
<dbReference type="InterPro" id="IPR003663">
    <property type="entry name" value="Sugar/inositol_transpt"/>
</dbReference>
<dbReference type="GO" id="GO:0022857">
    <property type="term" value="F:transmembrane transporter activity"/>
    <property type="evidence" value="ECO:0007669"/>
    <property type="project" value="InterPro"/>
</dbReference>
<feature type="transmembrane region" description="Helical" evidence="8">
    <location>
        <begin position="563"/>
        <end position="587"/>
    </location>
</feature>
<dbReference type="SUPFAM" id="SSF103473">
    <property type="entry name" value="MFS general substrate transporter"/>
    <property type="match status" value="1"/>
</dbReference>
<feature type="transmembrane region" description="Helical" evidence="8">
    <location>
        <begin position="200"/>
        <end position="220"/>
    </location>
</feature>
<keyword evidence="5 8" id="KW-1133">Transmembrane helix</keyword>
<dbReference type="Proteomes" id="UP000782241">
    <property type="component" value="Unassembled WGS sequence"/>
</dbReference>
<name>A0A9P7GV39_9HYPO</name>
<dbReference type="GO" id="GO:0015791">
    <property type="term" value="P:polyol transmembrane transport"/>
    <property type="evidence" value="ECO:0007669"/>
    <property type="project" value="UniProtKB-ARBA"/>
</dbReference>
<evidence type="ECO:0000313" key="11">
    <source>
        <dbReference type="Proteomes" id="UP000782241"/>
    </source>
</evidence>
<feature type="transmembrane region" description="Helical" evidence="8">
    <location>
        <begin position="522"/>
        <end position="543"/>
    </location>
</feature>
<feature type="transmembrane region" description="Helical" evidence="8">
    <location>
        <begin position="887"/>
        <end position="907"/>
    </location>
</feature>
<feature type="transmembrane region" description="Helical" evidence="8">
    <location>
        <begin position="252"/>
        <end position="272"/>
    </location>
</feature>
<keyword evidence="6 8" id="KW-0472">Membrane</keyword>
<feature type="transmembrane region" description="Helical" evidence="8">
    <location>
        <begin position="322"/>
        <end position="345"/>
    </location>
</feature>
<evidence type="ECO:0000256" key="4">
    <source>
        <dbReference type="ARBA" id="ARBA00022692"/>
    </source>
</evidence>
<protein>
    <recommendedName>
        <fullName evidence="9">Major facilitator superfamily (MFS) profile domain-containing protein</fullName>
    </recommendedName>
</protein>
<comment type="similarity">
    <text evidence="2">Belongs to the major facilitator superfamily. Sugar transporter (TC 2.A.1.1) family.</text>
</comment>
<dbReference type="InterPro" id="IPR005828">
    <property type="entry name" value="MFS_sugar_transport-like"/>
</dbReference>
<gene>
    <name evidence="10" type="ORF">KAF25_010212</name>
</gene>
<dbReference type="Gene3D" id="1.20.1250.20">
    <property type="entry name" value="MFS general substrate transporter like domains"/>
    <property type="match status" value="1"/>
</dbReference>
<comment type="caution">
    <text evidence="10">The sequence shown here is derived from an EMBL/GenBank/DDBJ whole genome shotgun (WGS) entry which is preliminary data.</text>
</comment>
<reference evidence="10" key="1">
    <citation type="submission" date="2021-04" db="EMBL/GenBank/DDBJ databases">
        <title>Draft genome of Fusarium avenaceum strain F156N33, isolated from an atmospheric sample in Virginia.</title>
        <authorList>
            <person name="Yang S."/>
            <person name="Vinatzer B.A."/>
            <person name="Coleman J."/>
        </authorList>
    </citation>
    <scope>NUCLEOTIDE SEQUENCE</scope>
    <source>
        <strain evidence="10">F156N33</strain>
    </source>
</reference>
<dbReference type="InterPro" id="IPR050814">
    <property type="entry name" value="Myo-inositol_Transporter"/>
</dbReference>
<keyword evidence="4 8" id="KW-0812">Transmembrane</keyword>
<feature type="domain" description="Major facilitator superfamily (MFS) profile" evidence="9">
    <location>
        <begin position="117"/>
        <end position="654"/>
    </location>
</feature>
<dbReference type="PRINTS" id="PR00171">
    <property type="entry name" value="SUGRTRNSPORT"/>
</dbReference>
<dbReference type="AlphaFoldDB" id="A0A9P7GV39"/>
<sequence length="928" mass="103145">MLQPEIEQDPLPTLRQRLETWIQDQIDYRNRFGNSLDGVSDERIRQGIDTICEELPILEREQVRRAAEVAKEGDYYYRLSRGYVNGDDSVENLSQDEKDGIVAERERLFSQRGMLVTILTVSLAAFLQGHVQSSINAMSLFVETVGIDIKKQGEARGNGANTTAQWQLGAMNAVPFFVAAFPGVLLSLPLNYCLGRRGSLALSALLIIASSVGSGFAITWQQILGARVVGGISMGIKAVSAPILASETAVGYWRGSTILAWQLWFVFIFTPLQSASWLIVCHRVACGIMIGFVFNFVISAATTTLDSSPDGGLDEHGSRYHALQWIAAAPAIPALFLLVAVCFCYESPRFYMRPGTPNYDLERAYNILIQVRQTRLQATRDLFLIWWSTRVRHGLQCTMPGVAPHLSGRDRNSTANQRRPDTSLDSGLTYSSLVRLVIKLSADQFRPLFTRRRLRNALWSSCTVALAQQLCGINIFAFYSNGMFSEYGVTTSMGYSLGFGAVNFFFALPAMRSIDIIGRRSWLLSTLPFMSFFLMAAAVAYALSPRQDDGDQSRPVANNGGSISGIIFIYLFAAAYSPGLGPIPFTLASESFPLENREAGASVAISINLFFAGLLTILLPRINAHFKMSGTLGFFAGLNIVAFILIFFFVEETKQLTLEQLDQVFDNPKSRFARDRLVERLPSWARKPLLGRGDAERIVGDEHLFKFPSFPTPHTHEAEAGETNNKRPPPPAHSALQRHVMLSTLNCHIRIPTLPPSSNDPQLQPPKWLRLIITRMHNAPPAYGYYPPYQAQQPAPYRRALRQNYAVVLARQLNIGLPIAIVVLSIWWSFRSQVCPSNAPVGHECSWMLWTTLPVAIVSAIWAIIMNISGRRATHSMSHIPPVANTIVELILALGSTACFAILIYHLETYAVWNRSTEISMIVLLVIL</sequence>
<organism evidence="10 11">
    <name type="scientific">Fusarium avenaceum</name>
    <dbReference type="NCBI Taxonomy" id="40199"/>
    <lineage>
        <taxon>Eukaryota</taxon>
        <taxon>Fungi</taxon>
        <taxon>Dikarya</taxon>
        <taxon>Ascomycota</taxon>
        <taxon>Pezizomycotina</taxon>
        <taxon>Sordariomycetes</taxon>
        <taxon>Hypocreomycetidae</taxon>
        <taxon>Hypocreales</taxon>
        <taxon>Nectriaceae</taxon>
        <taxon>Fusarium</taxon>
        <taxon>Fusarium tricinctum species complex</taxon>
    </lineage>
</organism>
<feature type="non-terminal residue" evidence="10">
    <location>
        <position position="1"/>
    </location>
</feature>
<dbReference type="EMBL" id="JAGPUO010000020">
    <property type="protein sequence ID" value="KAG5656659.1"/>
    <property type="molecule type" value="Genomic_DNA"/>
</dbReference>
<feature type="transmembrane region" description="Helical" evidence="8">
    <location>
        <begin position="599"/>
        <end position="619"/>
    </location>
</feature>
<dbReference type="PROSITE" id="PS50850">
    <property type="entry name" value="MFS"/>
    <property type="match status" value="1"/>
</dbReference>
<evidence type="ECO:0000259" key="9">
    <source>
        <dbReference type="PROSITE" id="PS50850"/>
    </source>
</evidence>
<keyword evidence="3" id="KW-0813">Transport</keyword>
<proteinExistence type="inferred from homology"/>
<feature type="transmembrane region" description="Helical" evidence="8">
    <location>
        <begin position="457"/>
        <end position="480"/>
    </location>
</feature>
<evidence type="ECO:0000256" key="8">
    <source>
        <dbReference type="SAM" id="Phobius"/>
    </source>
</evidence>
<feature type="transmembrane region" description="Helical" evidence="8">
    <location>
        <begin position="631"/>
        <end position="650"/>
    </location>
</feature>
<evidence type="ECO:0000256" key="6">
    <source>
        <dbReference type="ARBA" id="ARBA00023136"/>
    </source>
</evidence>
<comment type="subcellular location">
    <subcellularLocation>
        <location evidence="1">Membrane</location>
        <topology evidence="1">Multi-pass membrane protein</topology>
    </subcellularLocation>
</comment>
<keyword evidence="11" id="KW-1185">Reference proteome</keyword>
<evidence type="ECO:0000256" key="1">
    <source>
        <dbReference type="ARBA" id="ARBA00004141"/>
    </source>
</evidence>
<dbReference type="PROSITE" id="PS00217">
    <property type="entry name" value="SUGAR_TRANSPORT_2"/>
    <property type="match status" value="1"/>
</dbReference>